<organism evidence="2 3">
    <name type="scientific">Trichomonas vaginalis (strain ATCC PRA-98 / G3)</name>
    <dbReference type="NCBI Taxonomy" id="412133"/>
    <lineage>
        <taxon>Eukaryota</taxon>
        <taxon>Metamonada</taxon>
        <taxon>Parabasalia</taxon>
        <taxon>Trichomonadida</taxon>
        <taxon>Trichomonadidae</taxon>
        <taxon>Trichomonas</taxon>
    </lineage>
</organism>
<dbReference type="KEGG" id="tva:4766994"/>
<reference evidence="2" key="1">
    <citation type="submission" date="2006-10" db="EMBL/GenBank/DDBJ databases">
        <authorList>
            <person name="Amadeo P."/>
            <person name="Zhao Q."/>
            <person name="Wortman J."/>
            <person name="Fraser-Liggett C."/>
            <person name="Carlton J."/>
        </authorList>
    </citation>
    <scope>NUCLEOTIDE SEQUENCE</scope>
    <source>
        <strain evidence="2">G3</strain>
    </source>
</reference>
<dbReference type="InParanoid" id="A2EE82"/>
<dbReference type="GO" id="GO:0005634">
    <property type="term" value="C:nucleus"/>
    <property type="evidence" value="ECO:0000318"/>
    <property type="project" value="GO_Central"/>
</dbReference>
<dbReference type="Gene3D" id="1.25.40.990">
    <property type="match status" value="1"/>
</dbReference>
<dbReference type="InterPro" id="IPR005062">
    <property type="entry name" value="SAC3/GANP/THP3_conserved"/>
</dbReference>
<dbReference type="SMR" id="A2EE82"/>
<evidence type="ECO:0000313" key="2">
    <source>
        <dbReference type="EMBL" id="EAY09079.1"/>
    </source>
</evidence>
<dbReference type="STRING" id="5722.A2EE82"/>
<dbReference type="OrthoDB" id="264795at2759"/>
<protein>
    <recommendedName>
        <fullName evidence="1">SAC3/GANP/THP3 conserved domain-containing protein</fullName>
    </recommendedName>
</protein>
<dbReference type="eggNOG" id="KOG1860">
    <property type="taxonomic scope" value="Eukaryota"/>
</dbReference>
<dbReference type="GO" id="GO:0070390">
    <property type="term" value="C:transcription export complex 2"/>
    <property type="evidence" value="ECO:0000318"/>
    <property type="project" value="GO_Central"/>
</dbReference>
<accession>A2EE82</accession>
<dbReference type="EMBL" id="DS113365">
    <property type="protein sequence ID" value="EAY09079.1"/>
    <property type="molecule type" value="Genomic_DNA"/>
</dbReference>
<dbReference type="VEuPathDB" id="TrichDB:TVAG_180540"/>
<dbReference type="GO" id="GO:0006406">
    <property type="term" value="P:mRNA export from nucleus"/>
    <property type="evidence" value="ECO:0000318"/>
    <property type="project" value="GO_Central"/>
</dbReference>
<evidence type="ECO:0000259" key="1">
    <source>
        <dbReference type="Pfam" id="PF03399"/>
    </source>
</evidence>
<dbReference type="InterPro" id="IPR045107">
    <property type="entry name" value="SAC3/GANP/THP3"/>
</dbReference>
<dbReference type="Proteomes" id="UP000001542">
    <property type="component" value="Unassembled WGS sequence"/>
</dbReference>
<dbReference type="Pfam" id="PF03399">
    <property type="entry name" value="SAC3_GANP"/>
    <property type="match status" value="1"/>
</dbReference>
<feature type="domain" description="SAC3/GANP/THP3 conserved" evidence="1">
    <location>
        <begin position="10"/>
        <end position="261"/>
    </location>
</feature>
<dbReference type="VEuPathDB" id="TrichDB:TVAGG3_0614080"/>
<evidence type="ECO:0000313" key="3">
    <source>
        <dbReference type="Proteomes" id="UP000001542"/>
    </source>
</evidence>
<reference evidence="2" key="2">
    <citation type="journal article" date="2007" name="Science">
        <title>Draft genome sequence of the sexually transmitted pathogen Trichomonas vaginalis.</title>
        <authorList>
            <person name="Carlton J.M."/>
            <person name="Hirt R.P."/>
            <person name="Silva J.C."/>
            <person name="Delcher A.L."/>
            <person name="Schatz M."/>
            <person name="Zhao Q."/>
            <person name="Wortman J.R."/>
            <person name="Bidwell S.L."/>
            <person name="Alsmark U.C.M."/>
            <person name="Besteiro S."/>
            <person name="Sicheritz-Ponten T."/>
            <person name="Noel C.J."/>
            <person name="Dacks J.B."/>
            <person name="Foster P.G."/>
            <person name="Simillion C."/>
            <person name="Van de Peer Y."/>
            <person name="Miranda-Saavedra D."/>
            <person name="Barton G.J."/>
            <person name="Westrop G.D."/>
            <person name="Mueller S."/>
            <person name="Dessi D."/>
            <person name="Fiori P.L."/>
            <person name="Ren Q."/>
            <person name="Paulsen I."/>
            <person name="Zhang H."/>
            <person name="Bastida-Corcuera F.D."/>
            <person name="Simoes-Barbosa A."/>
            <person name="Brown M.T."/>
            <person name="Hayes R.D."/>
            <person name="Mukherjee M."/>
            <person name="Okumura C.Y."/>
            <person name="Schneider R."/>
            <person name="Smith A.J."/>
            <person name="Vanacova S."/>
            <person name="Villalvazo M."/>
            <person name="Haas B.J."/>
            <person name="Pertea M."/>
            <person name="Feldblyum T.V."/>
            <person name="Utterback T.R."/>
            <person name="Shu C.L."/>
            <person name="Osoegawa K."/>
            <person name="de Jong P.J."/>
            <person name="Hrdy I."/>
            <person name="Horvathova L."/>
            <person name="Zubacova Z."/>
            <person name="Dolezal P."/>
            <person name="Malik S.B."/>
            <person name="Logsdon J.M. Jr."/>
            <person name="Henze K."/>
            <person name="Gupta A."/>
            <person name="Wang C.C."/>
            <person name="Dunne R.L."/>
            <person name="Upcroft J.A."/>
            <person name="Upcroft P."/>
            <person name="White O."/>
            <person name="Salzberg S.L."/>
            <person name="Tang P."/>
            <person name="Chiu C.-H."/>
            <person name="Lee Y.-S."/>
            <person name="Embley T.M."/>
            <person name="Coombs G.H."/>
            <person name="Mottram J.C."/>
            <person name="Tachezy J."/>
            <person name="Fraser-Liggett C.M."/>
            <person name="Johnson P.J."/>
        </authorList>
    </citation>
    <scope>NUCLEOTIDE SEQUENCE [LARGE SCALE GENOMIC DNA]</scope>
    <source>
        <strain evidence="2">G3</strain>
    </source>
</reference>
<keyword evidence="3" id="KW-1185">Reference proteome</keyword>
<gene>
    <name evidence="2" type="ORF">TVAG_180540</name>
</gene>
<proteinExistence type="predicted"/>
<sequence length="330" mass="38628">MTQIGKCTKMCPQSEINEHKSEFLSIFECDPNGKFDPTLAIKKYSRSSAGFQANLNNVRPVDVLYKTLQHINSKIVIPNLKSPIETQIKMYHYVRDRLRAVNQDITIQQAHSPEITCIYEYYIAFFIWSGINFRNLPPSDFDFVQNFDQISEGFLSLLEEYKFYPSKNQDLYYSAYVASLFCTDQFQENLSKFKIESHFYIVKSVRTAYLTDNIKLFLNTIKHAPFIILYTVILSDKQIYTNCISSLRLSFKSTSFNPDVLLNEFELSENYDQIKTAFNINPKGDYLTFDISKQIQIEQTPYFILPSSIEEYHNSHEFHLEFSKISEIDL</sequence>
<dbReference type="AlphaFoldDB" id="A2EE82"/>
<dbReference type="GO" id="GO:0005737">
    <property type="term" value="C:cytoplasm"/>
    <property type="evidence" value="ECO:0000318"/>
    <property type="project" value="GO_Central"/>
</dbReference>
<name>A2EE82_TRIV3</name>
<dbReference type="PANTHER" id="PTHR12436">
    <property type="entry name" value="80 KDA MCM3-ASSOCIATED PROTEIN"/>
    <property type="match status" value="1"/>
</dbReference>
<dbReference type="PANTHER" id="PTHR12436:SF3">
    <property type="entry name" value="GERMINAL-CENTER ASSOCIATED NUCLEAR PROTEIN"/>
    <property type="match status" value="1"/>
</dbReference>
<dbReference type="RefSeq" id="XP_001321302.1">
    <property type="nucleotide sequence ID" value="XM_001321267.1"/>
</dbReference>